<dbReference type="Pfam" id="PF10321">
    <property type="entry name" value="7TM_GPCR_Srt"/>
    <property type="match status" value="1"/>
</dbReference>
<dbReference type="InterPro" id="IPR019425">
    <property type="entry name" value="7TM_GPCR_serpentine_rcpt_Srt"/>
</dbReference>
<feature type="transmembrane region" description="Helical" evidence="1">
    <location>
        <begin position="206"/>
        <end position="227"/>
    </location>
</feature>
<feature type="transmembrane region" description="Helical" evidence="1">
    <location>
        <begin position="154"/>
        <end position="177"/>
    </location>
</feature>
<keyword evidence="1" id="KW-0472">Membrane</keyword>
<accession>A0AAD4MIK8</accession>
<gene>
    <name evidence="2" type="ORF">DdX_20079</name>
</gene>
<evidence type="ECO:0000313" key="2">
    <source>
        <dbReference type="EMBL" id="KAI1694508.1"/>
    </source>
</evidence>
<evidence type="ECO:0000256" key="1">
    <source>
        <dbReference type="SAM" id="Phobius"/>
    </source>
</evidence>
<keyword evidence="3" id="KW-1185">Reference proteome</keyword>
<reference evidence="2" key="1">
    <citation type="submission" date="2022-01" db="EMBL/GenBank/DDBJ databases">
        <title>Genome Sequence Resource for Two Populations of Ditylenchus destructor, the Migratory Endoparasitic Phytonematode.</title>
        <authorList>
            <person name="Zhang H."/>
            <person name="Lin R."/>
            <person name="Xie B."/>
        </authorList>
    </citation>
    <scope>NUCLEOTIDE SEQUENCE</scope>
    <source>
        <strain evidence="2">BazhouSP</strain>
    </source>
</reference>
<keyword evidence="1" id="KW-1133">Transmembrane helix</keyword>
<feature type="transmembrane region" description="Helical" evidence="1">
    <location>
        <begin position="72"/>
        <end position="98"/>
    </location>
</feature>
<organism evidence="2 3">
    <name type="scientific">Ditylenchus destructor</name>
    <dbReference type="NCBI Taxonomy" id="166010"/>
    <lineage>
        <taxon>Eukaryota</taxon>
        <taxon>Metazoa</taxon>
        <taxon>Ecdysozoa</taxon>
        <taxon>Nematoda</taxon>
        <taxon>Chromadorea</taxon>
        <taxon>Rhabditida</taxon>
        <taxon>Tylenchina</taxon>
        <taxon>Tylenchomorpha</taxon>
        <taxon>Sphaerularioidea</taxon>
        <taxon>Anguinidae</taxon>
        <taxon>Anguininae</taxon>
        <taxon>Ditylenchus</taxon>
    </lineage>
</organism>
<evidence type="ECO:0000313" key="3">
    <source>
        <dbReference type="Proteomes" id="UP001201812"/>
    </source>
</evidence>
<keyword evidence="1" id="KW-0812">Transmembrane</keyword>
<sequence>MSLSDLIFHHRDFLDKYDCSRYNVDIIPLVERQNIPVGTLFLSLGALCELFYLPCLWAIYQQIKSNRFATCYTFMFYLGVVDAIGLLDSGFLCGTVSIKGMVFCQAPITALVTANVGLFGWFSANTTTLILAINRCMVIYDDDLADRLFKGRRGTLWLIIPITVGLVGMFVSPPVFYNPMDSSALFNPHRHYLPDEPFVHGTANLIYNWLIVIAIPTIYVIFAVCLANRLRSRGMLDIRGSRKLAKDLSTFLQVLMTSIFVMSTSIGFIYQEYLVSHPIFVYVAYIIYQGSPAFIYLCMNQSIRNTLLAKAGKVHQSTNFAASNVISTREQSTRQNIREQKRASVLISENN</sequence>
<protein>
    <submittedName>
        <fullName evidence="2">Serpentine type 7TM GPCR chemoreceptor srt domain-containing protein</fullName>
    </submittedName>
</protein>
<proteinExistence type="predicted"/>
<dbReference type="PANTHER" id="PTHR23021:SF11">
    <property type="entry name" value="SERPENTINE RECEPTOR, CLASS T"/>
    <property type="match status" value="1"/>
</dbReference>
<feature type="transmembrane region" description="Helical" evidence="1">
    <location>
        <begin position="110"/>
        <end position="133"/>
    </location>
</feature>
<dbReference type="EMBL" id="JAKKPZ010000502">
    <property type="protein sequence ID" value="KAI1694508.1"/>
    <property type="molecule type" value="Genomic_DNA"/>
</dbReference>
<comment type="caution">
    <text evidence="2">The sequence shown here is derived from an EMBL/GenBank/DDBJ whole genome shotgun (WGS) entry which is preliminary data.</text>
</comment>
<feature type="transmembrane region" description="Helical" evidence="1">
    <location>
        <begin position="248"/>
        <end position="273"/>
    </location>
</feature>
<dbReference type="Proteomes" id="UP001201812">
    <property type="component" value="Unassembled WGS sequence"/>
</dbReference>
<dbReference type="PANTHER" id="PTHR23021">
    <property type="entry name" value="SERPENTINE RECEPTOR, CLASS T"/>
    <property type="match status" value="1"/>
</dbReference>
<dbReference type="AlphaFoldDB" id="A0AAD4MIK8"/>
<name>A0AAD4MIK8_9BILA</name>
<feature type="transmembrane region" description="Helical" evidence="1">
    <location>
        <begin position="40"/>
        <end position="60"/>
    </location>
</feature>
<dbReference type="SUPFAM" id="SSF81321">
    <property type="entry name" value="Family A G protein-coupled receptor-like"/>
    <property type="match status" value="1"/>
</dbReference>
<feature type="transmembrane region" description="Helical" evidence="1">
    <location>
        <begin position="279"/>
        <end position="299"/>
    </location>
</feature>